<dbReference type="GeneID" id="30982529"/>
<dbReference type="AlphaFoldDB" id="A0A1E4SDG6"/>
<feature type="region of interest" description="Disordered" evidence="1">
    <location>
        <begin position="79"/>
        <end position="102"/>
    </location>
</feature>
<proteinExistence type="predicted"/>
<reference evidence="3" key="1">
    <citation type="submission" date="2016-05" db="EMBL/GenBank/DDBJ databases">
        <title>Comparative genomics of biotechnologically important yeasts.</title>
        <authorList>
            <consortium name="DOE Joint Genome Institute"/>
            <person name="Riley R."/>
            <person name="Haridas S."/>
            <person name="Wolfe K.H."/>
            <person name="Lopes M.R."/>
            <person name="Hittinger C.T."/>
            <person name="Goker M."/>
            <person name="Salamov A."/>
            <person name="Wisecaver J."/>
            <person name="Long T.M."/>
            <person name="Aerts A.L."/>
            <person name="Barry K."/>
            <person name="Choi C."/>
            <person name="Clum A."/>
            <person name="Coughlan A.Y."/>
            <person name="Deshpande S."/>
            <person name="Douglass A.P."/>
            <person name="Hanson S.J."/>
            <person name="Klenk H.-P."/>
            <person name="Labutti K."/>
            <person name="Lapidus A."/>
            <person name="Lindquist E."/>
            <person name="Lipzen A."/>
            <person name="Meier-Kolthoff J.P."/>
            <person name="Ohm R.A."/>
            <person name="Otillar R.P."/>
            <person name="Pangilinan J."/>
            <person name="Peng Y."/>
            <person name="Rokas A."/>
            <person name="Rosa C.A."/>
            <person name="Scheuner C."/>
            <person name="Sibirny A.A."/>
            <person name="Slot J.C."/>
            <person name="Stielow J.B."/>
            <person name="Sun H."/>
            <person name="Kurtzman C.P."/>
            <person name="Blackwell M."/>
            <person name="Grigoriev I.V."/>
            <person name="Jeffries T.W."/>
        </authorList>
    </citation>
    <scope>NUCLEOTIDE SEQUENCE [LARGE SCALE GENOMIC DNA]</scope>
    <source>
        <strain evidence="3">NRRL Y-17324</strain>
    </source>
</reference>
<name>A0A1E4SDG6_9ASCO</name>
<dbReference type="EMBL" id="KV453915">
    <property type="protein sequence ID" value="ODV77523.1"/>
    <property type="molecule type" value="Genomic_DNA"/>
</dbReference>
<evidence type="ECO:0000313" key="3">
    <source>
        <dbReference type="Proteomes" id="UP000094285"/>
    </source>
</evidence>
<sequence>MHARICTLTPDRNDLSHNARSLPYPRHRNPPTRGPYFLRTAAPAHLLAAPYWVAPSDRRSHDQVPIMSHDVTSRQVVPNRLPTKMSTTAKMPPCDPAIPGIL</sequence>
<feature type="region of interest" description="Disordered" evidence="1">
    <location>
        <begin position="1"/>
        <end position="35"/>
    </location>
</feature>
<gene>
    <name evidence="2" type="ORF">CANTADRAFT_313392</name>
</gene>
<evidence type="ECO:0000256" key="1">
    <source>
        <dbReference type="SAM" id="MobiDB-lite"/>
    </source>
</evidence>
<accession>A0A1E4SDG6</accession>
<organism evidence="2 3">
    <name type="scientific">Suhomyces tanzawaensis NRRL Y-17324</name>
    <dbReference type="NCBI Taxonomy" id="984487"/>
    <lineage>
        <taxon>Eukaryota</taxon>
        <taxon>Fungi</taxon>
        <taxon>Dikarya</taxon>
        <taxon>Ascomycota</taxon>
        <taxon>Saccharomycotina</taxon>
        <taxon>Pichiomycetes</taxon>
        <taxon>Debaryomycetaceae</taxon>
        <taxon>Suhomyces</taxon>
    </lineage>
</organism>
<protein>
    <submittedName>
        <fullName evidence="2">Uncharacterized protein</fullName>
    </submittedName>
</protein>
<dbReference type="RefSeq" id="XP_020062645.1">
    <property type="nucleotide sequence ID" value="XM_020208392.1"/>
</dbReference>
<dbReference type="Proteomes" id="UP000094285">
    <property type="component" value="Unassembled WGS sequence"/>
</dbReference>
<evidence type="ECO:0000313" key="2">
    <source>
        <dbReference type="EMBL" id="ODV77523.1"/>
    </source>
</evidence>
<keyword evidence="3" id="KW-1185">Reference proteome</keyword>